<dbReference type="InterPro" id="IPR029069">
    <property type="entry name" value="HotDog_dom_sf"/>
</dbReference>
<proteinExistence type="predicted"/>
<feature type="domain" description="MaoC-like" evidence="1">
    <location>
        <begin position="22"/>
        <end position="135"/>
    </location>
</feature>
<protein>
    <submittedName>
        <fullName evidence="2">Acyl dehydratase</fullName>
    </submittedName>
</protein>
<organism evidence="2 3">
    <name type="scientific">Ramlibacter terrae</name>
    <dbReference type="NCBI Taxonomy" id="2732511"/>
    <lineage>
        <taxon>Bacteria</taxon>
        <taxon>Pseudomonadati</taxon>
        <taxon>Pseudomonadota</taxon>
        <taxon>Betaproteobacteria</taxon>
        <taxon>Burkholderiales</taxon>
        <taxon>Comamonadaceae</taxon>
        <taxon>Ramlibacter</taxon>
    </lineage>
</organism>
<evidence type="ECO:0000313" key="2">
    <source>
        <dbReference type="EMBL" id="QJW83328.1"/>
    </source>
</evidence>
<dbReference type="EMBL" id="CP053418">
    <property type="protein sequence ID" value="QJW83328.1"/>
    <property type="molecule type" value="Genomic_DNA"/>
</dbReference>
<dbReference type="Proteomes" id="UP000500826">
    <property type="component" value="Chromosome"/>
</dbReference>
<dbReference type="PANTHER" id="PTHR43664">
    <property type="entry name" value="MONOAMINE OXIDASE-RELATED"/>
    <property type="match status" value="1"/>
</dbReference>
<evidence type="ECO:0000259" key="1">
    <source>
        <dbReference type="Pfam" id="PF01575"/>
    </source>
</evidence>
<evidence type="ECO:0000313" key="3">
    <source>
        <dbReference type="Proteomes" id="UP000500826"/>
    </source>
</evidence>
<dbReference type="Gene3D" id="3.10.129.10">
    <property type="entry name" value="Hotdog Thioesterase"/>
    <property type="match status" value="1"/>
</dbReference>
<name>A0ABX6NZU7_9BURK</name>
<dbReference type="SUPFAM" id="SSF54637">
    <property type="entry name" value="Thioesterase/thiol ester dehydrase-isomerase"/>
    <property type="match status" value="1"/>
</dbReference>
<sequence>MSERLLDQIQDYVVGYEDFKVGDTFMTSGRTVTEADVVNFAGLSADYNALHVDAAFAAGTPHEGRIAHGLLVLAIASGLCTRLPVMKFPEPSIPGLADLHCKFRRPCKIGDTLKVRMTVTDMQPGRKPDRGTVTFSRVAVNQRGEDVMESVWQLVVRLRAQPGPSA</sequence>
<gene>
    <name evidence="2" type="ORF">HK414_01115</name>
</gene>
<keyword evidence="3" id="KW-1185">Reference proteome</keyword>
<dbReference type="InterPro" id="IPR002539">
    <property type="entry name" value="MaoC-like_dom"/>
</dbReference>
<dbReference type="InterPro" id="IPR052342">
    <property type="entry name" value="MCH/BMMD"/>
</dbReference>
<dbReference type="PANTHER" id="PTHR43664:SF1">
    <property type="entry name" value="BETA-METHYLMALYL-COA DEHYDRATASE"/>
    <property type="match status" value="1"/>
</dbReference>
<reference evidence="2 3" key="1">
    <citation type="submission" date="2020-05" db="EMBL/GenBank/DDBJ databases">
        <title>Ramlibacter rhizophilus sp. nov., isolated from rhizosphere soil of national flower Mugunghwa from South Korea.</title>
        <authorList>
            <person name="Zheng-Fei Y."/>
            <person name="Huan T."/>
        </authorList>
    </citation>
    <scope>NUCLEOTIDE SEQUENCE [LARGE SCALE GENOMIC DNA]</scope>
    <source>
        <strain evidence="2 3">H242</strain>
    </source>
</reference>
<accession>A0ABX6NZU7</accession>
<dbReference type="Pfam" id="PF01575">
    <property type="entry name" value="MaoC_dehydratas"/>
    <property type="match status" value="1"/>
</dbReference>